<evidence type="ECO:0000313" key="1">
    <source>
        <dbReference type="EMBL" id="KAF2818170.1"/>
    </source>
</evidence>
<evidence type="ECO:0000313" key="2">
    <source>
        <dbReference type="Proteomes" id="UP000799424"/>
    </source>
</evidence>
<dbReference type="PANTHER" id="PTHR42085:SF2">
    <property type="entry name" value="F-BOX DOMAIN-CONTAINING PROTEIN"/>
    <property type="match status" value="1"/>
</dbReference>
<reference evidence="1" key="1">
    <citation type="journal article" date="2020" name="Stud. Mycol.">
        <title>101 Dothideomycetes genomes: a test case for predicting lifestyles and emergence of pathogens.</title>
        <authorList>
            <person name="Haridas S."/>
            <person name="Albert R."/>
            <person name="Binder M."/>
            <person name="Bloem J."/>
            <person name="Labutti K."/>
            <person name="Salamov A."/>
            <person name="Andreopoulos B."/>
            <person name="Baker S."/>
            <person name="Barry K."/>
            <person name="Bills G."/>
            <person name="Bluhm B."/>
            <person name="Cannon C."/>
            <person name="Castanera R."/>
            <person name="Culley D."/>
            <person name="Daum C."/>
            <person name="Ezra D."/>
            <person name="Gonzalez J."/>
            <person name="Henrissat B."/>
            <person name="Kuo A."/>
            <person name="Liang C."/>
            <person name="Lipzen A."/>
            <person name="Lutzoni F."/>
            <person name="Magnuson J."/>
            <person name="Mondo S."/>
            <person name="Nolan M."/>
            <person name="Ohm R."/>
            <person name="Pangilinan J."/>
            <person name="Park H.-J."/>
            <person name="Ramirez L."/>
            <person name="Alfaro M."/>
            <person name="Sun H."/>
            <person name="Tritt A."/>
            <person name="Yoshinaga Y."/>
            <person name="Zwiers L.-H."/>
            <person name="Turgeon B."/>
            <person name="Goodwin S."/>
            <person name="Spatafora J."/>
            <person name="Crous P."/>
            <person name="Grigoriev I."/>
        </authorList>
    </citation>
    <scope>NUCLEOTIDE SEQUENCE</scope>
    <source>
        <strain evidence="1">CBS 113818</strain>
    </source>
</reference>
<dbReference type="PANTHER" id="PTHR42085">
    <property type="entry name" value="F-BOX DOMAIN-CONTAINING PROTEIN"/>
    <property type="match status" value="1"/>
</dbReference>
<organism evidence="1 2">
    <name type="scientific">Ophiobolus disseminans</name>
    <dbReference type="NCBI Taxonomy" id="1469910"/>
    <lineage>
        <taxon>Eukaryota</taxon>
        <taxon>Fungi</taxon>
        <taxon>Dikarya</taxon>
        <taxon>Ascomycota</taxon>
        <taxon>Pezizomycotina</taxon>
        <taxon>Dothideomycetes</taxon>
        <taxon>Pleosporomycetidae</taxon>
        <taxon>Pleosporales</taxon>
        <taxon>Pleosporineae</taxon>
        <taxon>Phaeosphaeriaceae</taxon>
        <taxon>Ophiobolus</taxon>
    </lineage>
</organism>
<gene>
    <name evidence="1" type="ORF">CC86DRAFT_389126</name>
</gene>
<dbReference type="Proteomes" id="UP000799424">
    <property type="component" value="Unassembled WGS sequence"/>
</dbReference>
<keyword evidence="2" id="KW-1185">Reference proteome</keyword>
<protein>
    <recommendedName>
        <fullName evidence="3">F-box domain-containing protein</fullName>
    </recommendedName>
</protein>
<evidence type="ECO:0008006" key="3">
    <source>
        <dbReference type="Google" id="ProtNLM"/>
    </source>
</evidence>
<accession>A0A6A6ZAV2</accession>
<sequence length="447" mass="51192">MAADSKRECLVKPCSDDVYSYDLLNQSRHTYKTWNGWTIGAYVHTWLPVHPKEIAGYNGHTWRDCPVLLVDVRKRKDEHVQFIVAHLYDWDAAVRRLGRAAGFAWLRARLSLREWPASSTHVLSNDFELVYEWKLKTWLRPDSPSISADYAINTRSNKLERCTLQPTTDIGRALQMTSTFTGLLQLPREIRAIIYAYALLDEVQKTSFSCIHLCSMLHRRCGFHEKSGSPWRHDRHALGPLPRLQTPGLLRVCQQIRSEALEDVYRTKTLVVCIPSKESSVIDLNQSGLPDVHRFLRVRVEFRLDCSNSWYPPLVMGMLEQRVQFLQIIIRLEEHGPIPSCSNVATRIGALLSFLKRLSGGESMRYQPLQLTWGVTSAQKEAGDYSCMSTYLSGTYLQHMWDCVHDDKYGCPSLAQTEACDSMGCKLHSRRTITYASTVVHKQNTIS</sequence>
<dbReference type="InterPro" id="IPR038883">
    <property type="entry name" value="AN11006-like"/>
</dbReference>
<dbReference type="AlphaFoldDB" id="A0A6A6ZAV2"/>
<dbReference type="OrthoDB" id="3793842at2759"/>
<proteinExistence type="predicted"/>
<dbReference type="EMBL" id="MU006258">
    <property type="protein sequence ID" value="KAF2818170.1"/>
    <property type="molecule type" value="Genomic_DNA"/>
</dbReference>
<name>A0A6A6ZAV2_9PLEO</name>